<gene>
    <name evidence="1" type="ORF">HPB47_005793</name>
</gene>
<accession>A0AC60PD86</accession>
<organism evidence="1 2">
    <name type="scientific">Ixodes persulcatus</name>
    <name type="common">Taiga tick</name>
    <dbReference type="NCBI Taxonomy" id="34615"/>
    <lineage>
        <taxon>Eukaryota</taxon>
        <taxon>Metazoa</taxon>
        <taxon>Ecdysozoa</taxon>
        <taxon>Arthropoda</taxon>
        <taxon>Chelicerata</taxon>
        <taxon>Arachnida</taxon>
        <taxon>Acari</taxon>
        <taxon>Parasitiformes</taxon>
        <taxon>Ixodida</taxon>
        <taxon>Ixodoidea</taxon>
        <taxon>Ixodidae</taxon>
        <taxon>Ixodinae</taxon>
        <taxon>Ixodes</taxon>
    </lineage>
</organism>
<dbReference type="Proteomes" id="UP000805193">
    <property type="component" value="Unassembled WGS sequence"/>
</dbReference>
<evidence type="ECO:0000313" key="2">
    <source>
        <dbReference type="Proteomes" id="UP000805193"/>
    </source>
</evidence>
<sequence>QSASPDHGDESSSSSRRSAYSSSWDGGREELNFSSGSDESPPDMDVSDTSGSTRAESVDAEDPCATFLLDNDSLLERCLAEFGSATLPNSTTTKAAAVAMLMSIVSANSLTWTLLEQLLGFVDMLFGATAHVLPRSKYLFRKLWYSRTSAVAKKYPYCESCTGLLESSTTSGLICAACNISYNEETVLKAGSYFTILDVGEQLKHVISKEKKELSENIGKIEAALSQPEVTDVTTASSYRCLKQDGVLKKGDLTLIVNTDGSPVFKSSRSSIWPVQFSVSELPPKIRFTSTTLAGLWFGRKHPNMSVFMKTFAENVVATPPIKWSYEGADYTSRCIRYIYEDNELEPAPERTSAMVLRDTELAEQFMVPVQGVKGPSSLSTVPNFDPVWGYTVDYMHCVLLGATRQVTKTLIASSNFTKTFYIGRPHQLMAINEILLSIRPPYCFTRLPRSLRDHAFWKASEWRHWLLFYSLPCTLDILPPRFWRQLCRLAEAIYLLLLPEINEAQIRRAGSVILRRNPCARASASQRRHVGENPTLYTPASWRNRRDQRRSTQPDHLDAKMEHAVFRAGRASDAGPGCITRWLPAALARKTQRIRAIADDRSTTPCGVMFEESDSVVEKLIEGIRPHQFSHPKIEYDFLDIVKDVSGFLGQYGQFDRVYSFGALQWTDQEVTFKNIEKLLHPGGECLLVYFVWSPSQDWWRKIVQKEPWTKYAKGRPSAAGDAVMAAQAPSCSVQARSRCAMSIHSPPFGQRGSASRRRQWSHTGVRGHGAVLSDAVDDGGD</sequence>
<keyword evidence="2" id="KW-1185">Reference proteome</keyword>
<comment type="caution">
    <text evidence="1">The sequence shown here is derived from an EMBL/GenBank/DDBJ whole genome shotgun (WGS) entry which is preliminary data.</text>
</comment>
<reference evidence="1 2" key="1">
    <citation type="journal article" date="2020" name="Cell">
        <title>Large-Scale Comparative Analyses of Tick Genomes Elucidate Their Genetic Diversity and Vector Capacities.</title>
        <authorList>
            <consortium name="Tick Genome and Microbiome Consortium (TIGMIC)"/>
            <person name="Jia N."/>
            <person name="Wang J."/>
            <person name="Shi W."/>
            <person name="Du L."/>
            <person name="Sun Y."/>
            <person name="Zhan W."/>
            <person name="Jiang J.F."/>
            <person name="Wang Q."/>
            <person name="Zhang B."/>
            <person name="Ji P."/>
            <person name="Bell-Sakyi L."/>
            <person name="Cui X.M."/>
            <person name="Yuan T.T."/>
            <person name="Jiang B.G."/>
            <person name="Yang W.F."/>
            <person name="Lam T.T."/>
            <person name="Chang Q.C."/>
            <person name="Ding S.J."/>
            <person name="Wang X.J."/>
            <person name="Zhu J.G."/>
            <person name="Ruan X.D."/>
            <person name="Zhao L."/>
            <person name="Wei J.T."/>
            <person name="Ye R.Z."/>
            <person name="Que T.C."/>
            <person name="Du C.H."/>
            <person name="Zhou Y.H."/>
            <person name="Cheng J.X."/>
            <person name="Dai P.F."/>
            <person name="Guo W.B."/>
            <person name="Han X.H."/>
            <person name="Huang E.J."/>
            <person name="Li L.F."/>
            <person name="Wei W."/>
            <person name="Gao Y.C."/>
            <person name="Liu J.Z."/>
            <person name="Shao H.Z."/>
            <person name="Wang X."/>
            <person name="Wang C.C."/>
            <person name="Yang T.C."/>
            <person name="Huo Q.B."/>
            <person name="Li W."/>
            <person name="Chen H.Y."/>
            <person name="Chen S.E."/>
            <person name="Zhou L.G."/>
            <person name="Ni X.B."/>
            <person name="Tian J.H."/>
            <person name="Sheng Y."/>
            <person name="Liu T."/>
            <person name="Pan Y.S."/>
            <person name="Xia L.Y."/>
            <person name="Li J."/>
            <person name="Zhao F."/>
            <person name="Cao W.C."/>
        </authorList>
    </citation>
    <scope>NUCLEOTIDE SEQUENCE [LARGE SCALE GENOMIC DNA]</scope>
    <source>
        <strain evidence="1">Iper-2018</strain>
    </source>
</reference>
<name>A0AC60PD86_IXOPE</name>
<evidence type="ECO:0000313" key="1">
    <source>
        <dbReference type="EMBL" id="KAG0417210.1"/>
    </source>
</evidence>
<protein>
    <submittedName>
        <fullName evidence="1">Uncharacterized protein</fullName>
    </submittedName>
</protein>
<feature type="non-terminal residue" evidence="1">
    <location>
        <position position="1"/>
    </location>
</feature>
<dbReference type="EMBL" id="JABSTQ010010870">
    <property type="protein sequence ID" value="KAG0417210.1"/>
    <property type="molecule type" value="Genomic_DNA"/>
</dbReference>
<proteinExistence type="predicted"/>